<name>A0ABN7WZ94_GIGMA</name>
<dbReference type="Proteomes" id="UP000789901">
    <property type="component" value="Unassembled WGS sequence"/>
</dbReference>
<reference evidence="2 3" key="1">
    <citation type="submission" date="2021-06" db="EMBL/GenBank/DDBJ databases">
        <authorList>
            <person name="Kallberg Y."/>
            <person name="Tangrot J."/>
            <person name="Rosling A."/>
        </authorList>
    </citation>
    <scope>NUCLEOTIDE SEQUENCE [LARGE SCALE GENOMIC DNA]</scope>
    <source>
        <strain evidence="2 3">120-4 pot B 10/14</strain>
    </source>
</reference>
<evidence type="ECO:0000313" key="2">
    <source>
        <dbReference type="EMBL" id="CAG8844198.1"/>
    </source>
</evidence>
<gene>
    <name evidence="2" type="ORF">GMARGA_LOCUS36958</name>
</gene>
<feature type="region of interest" description="Disordered" evidence="1">
    <location>
        <begin position="54"/>
        <end position="80"/>
    </location>
</feature>
<sequence length="201" mass="22919">MGNNKENAFYNSYNTLEDNSFLEYPHNNNPLFWDEKVEFELSALKDTTNIWNNSSMEYSGEDNETSQKPPTNIIEPEPTLDTSTKVEQTIECETVQDLVKKKTQDTTPLQEEYKQRKANLIANSGKEECDYAPTLDTEIDNVGMNLNNTEEQTQVTMELEMIDPTENNLVTPEMQMSGVLDTKDKLVAQHDNSGESTTPIY</sequence>
<evidence type="ECO:0000313" key="3">
    <source>
        <dbReference type="Proteomes" id="UP000789901"/>
    </source>
</evidence>
<organism evidence="2 3">
    <name type="scientific">Gigaspora margarita</name>
    <dbReference type="NCBI Taxonomy" id="4874"/>
    <lineage>
        <taxon>Eukaryota</taxon>
        <taxon>Fungi</taxon>
        <taxon>Fungi incertae sedis</taxon>
        <taxon>Mucoromycota</taxon>
        <taxon>Glomeromycotina</taxon>
        <taxon>Glomeromycetes</taxon>
        <taxon>Diversisporales</taxon>
        <taxon>Gigasporaceae</taxon>
        <taxon>Gigaspora</taxon>
    </lineage>
</organism>
<keyword evidence="3" id="KW-1185">Reference proteome</keyword>
<comment type="caution">
    <text evidence="2">The sequence shown here is derived from an EMBL/GenBank/DDBJ whole genome shotgun (WGS) entry which is preliminary data.</text>
</comment>
<evidence type="ECO:0000256" key="1">
    <source>
        <dbReference type="SAM" id="MobiDB-lite"/>
    </source>
</evidence>
<protein>
    <submittedName>
        <fullName evidence="2">13822_t:CDS:1</fullName>
    </submittedName>
</protein>
<accession>A0ABN7WZ94</accession>
<dbReference type="EMBL" id="CAJVQB010075015">
    <property type="protein sequence ID" value="CAG8844198.1"/>
    <property type="molecule type" value="Genomic_DNA"/>
</dbReference>
<proteinExistence type="predicted"/>
<feature type="non-terminal residue" evidence="2">
    <location>
        <position position="201"/>
    </location>
</feature>